<dbReference type="Pfam" id="PF01029">
    <property type="entry name" value="NusB"/>
    <property type="match status" value="1"/>
</dbReference>
<keyword evidence="4 6" id="KW-0805">Transcription regulation</keyword>
<feature type="domain" description="NusB/RsmB/TIM44" evidence="7">
    <location>
        <begin position="10"/>
        <end position="136"/>
    </location>
</feature>
<name>A0A7X9HSR2_UNCKA</name>
<reference evidence="8 9" key="1">
    <citation type="journal article" date="2020" name="Biotechnol. Biofuels">
        <title>New insights from the biogas microbiome by comprehensive genome-resolved metagenomics of nearly 1600 species originating from multiple anaerobic digesters.</title>
        <authorList>
            <person name="Campanaro S."/>
            <person name="Treu L."/>
            <person name="Rodriguez-R L.M."/>
            <person name="Kovalovszki A."/>
            <person name="Ziels R.M."/>
            <person name="Maus I."/>
            <person name="Zhu X."/>
            <person name="Kougias P.G."/>
            <person name="Basile A."/>
            <person name="Luo G."/>
            <person name="Schluter A."/>
            <person name="Konstantinidis K.T."/>
            <person name="Angelidaki I."/>
        </authorList>
    </citation>
    <scope>NUCLEOTIDE SEQUENCE [LARGE SCALE GENOMIC DNA]</scope>
    <source>
        <strain evidence="8">AS27yjCOA_202</strain>
    </source>
</reference>
<dbReference type="GO" id="GO:0005829">
    <property type="term" value="C:cytosol"/>
    <property type="evidence" value="ECO:0007669"/>
    <property type="project" value="TreeGrafter"/>
</dbReference>
<comment type="caution">
    <text evidence="8">The sequence shown here is derived from an EMBL/GenBank/DDBJ whole genome shotgun (WGS) entry which is preliminary data.</text>
</comment>
<comment type="similarity">
    <text evidence="1 6">Belongs to the NusB family.</text>
</comment>
<gene>
    <name evidence="6 8" type="primary">nusB</name>
    <name evidence="8" type="ORF">GYA37_02050</name>
</gene>
<keyword evidence="3 6" id="KW-0694">RNA-binding</keyword>
<organism evidence="8 9">
    <name type="scientific">candidate division WWE3 bacterium</name>
    <dbReference type="NCBI Taxonomy" id="2053526"/>
    <lineage>
        <taxon>Bacteria</taxon>
        <taxon>Katanobacteria</taxon>
    </lineage>
</organism>
<evidence type="ECO:0000313" key="9">
    <source>
        <dbReference type="Proteomes" id="UP000590542"/>
    </source>
</evidence>
<accession>A0A7X9HSR2</accession>
<dbReference type="SUPFAM" id="SSF48013">
    <property type="entry name" value="NusB-like"/>
    <property type="match status" value="1"/>
</dbReference>
<dbReference type="PANTHER" id="PTHR11078:SF3">
    <property type="entry name" value="ANTITERMINATION NUSB DOMAIN-CONTAINING PROTEIN"/>
    <property type="match status" value="1"/>
</dbReference>
<dbReference type="InterPro" id="IPR011605">
    <property type="entry name" value="NusB_fam"/>
</dbReference>
<dbReference type="HAMAP" id="MF_00073">
    <property type="entry name" value="NusB"/>
    <property type="match status" value="1"/>
</dbReference>
<sequence length="154" mass="17453">MKSDTDPRHTSRKLALSSIFSWLFTETDTDKCVSTSTEILESEGIEYDDELTKIIVEGVKKHSIEIDKIIEECAPEWPIDKIAKIDLVILRIAIFEILFGKKTPAKVAIDEAVEIAKEFGNDTSHKFINGVLGAVVEKYLPKEMENILKEEKEK</sequence>
<dbReference type="EMBL" id="JAAZNV010000007">
    <property type="protein sequence ID" value="NMB91612.1"/>
    <property type="molecule type" value="Genomic_DNA"/>
</dbReference>
<evidence type="ECO:0000259" key="7">
    <source>
        <dbReference type="Pfam" id="PF01029"/>
    </source>
</evidence>
<comment type="function">
    <text evidence="6">Involved in transcription antitermination. Required for transcription of ribosomal RNA (rRNA) genes. Binds specifically to the boxA antiterminator sequence of the ribosomal RNA (rrn) operons.</text>
</comment>
<keyword evidence="5 6" id="KW-0804">Transcription</keyword>
<evidence type="ECO:0000256" key="6">
    <source>
        <dbReference type="HAMAP-Rule" id="MF_00073"/>
    </source>
</evidence>
<evidence type="ECO:0000256" key="1">
    <source>
        <dbReference type="ARBA" id="ARBA00005952"/>
    </source>
</evidence>
<dbReference type="GO" id="GO:0031564">
    <property type="term" value="P:transcription antitermination"/>
    <property type="evidence" value="ECO:0007669"/>
    <property type="project" value="UniProtKB-KW"/>
</dbReference>
<dbReference type="GO" id="GO:0003723">
    <property type="term" value="F:RNA binding"/>
    <property type="evidence" value="ECO:0007669"/>
    <property type="project" value="UniProtKB-UniRule"/>
</dbReference>
<dbReference type="InterPro" id="IPR035926">
    <property type="entry name" value="NusB-like_sf"/>
</dbReference>
<evidence type="ECO:0000256" key="5">
    <source>
        <dbReference type="ARBA" id="ARBA00023163"/>
    </source>
</evidence>
<protein>
    <recommendedName>
        <fullName evidence="6">Transcription antitermination protein NusB</fullName>
    </recommendedName>
    <alternativeName>
        <fullName evidence="6">Antitermination factor NusB</fullName>
    </alternativeName>
</protein>
<keyword evidence="2 6" id="KW-0889">Transcription antitermination</keyword>
<dbReference type="PANTHER" id="PTHR11078">
    <property type="entry name" value="N UTILIZATION SUBSTANCE PROTEIN B-RELATED"/>
    <property type="match status" value="1"/>
</dbReference>
<evidence type="ECO:0000256" key="3">
    <source>
        <dbReference type="ARBA" id="ARBA00022884"/>
    </source>
</evidence>
<dbReference type="Proteomes" id="UP000590542">
    <property type="component" value="Unassembled WGS sequence"/>
</dbReference>
<proteinExistence type="inferred from homology"/>
<dbReference type="AlphaFoldDB" id="A0A7X9HSR2"/>
<dbReference type="Gene3D" id="1.10.940.10">
    <property type="entry name" value="NusB-like"/>
    <property type="match status" value="1"/>
</dbReference>
<dbReference type="GO" id="GO:0006353">
    <property type="term" value="P:DNA-templated transcription termination"/>
    <property type="evidence" value="ECO:0007669"/>
    <property type="project" value="UniProtKB-UniRule"/>
</dbReference>
<dbReference type="InterPro" id="IPR006027">
    <property type="entry name" value="NusB_RsmB_TIM44"/>
</dbReference>
<evidence type="ECO:0000256" key="4">
    <source>
        <dbReference type="ARBA" id="ARBA00023015"/>
    </source>
</evidence>
<evidence type="ECO:0000313" key="8">
    <source>
        <dbReference type="EMBL" id="NMB91612.1"/>
    </source>
</evidence>
<dbReference type="NCBIfam" id="TIGR01951">
    <property type="entry name" value="nusB"/>
    <property type="match status" value="1"/>
</dbReference>
<evidence type="ECO:0000256" key="2">
    <source>
        <dbReference type="ARBA" id="ARBA00022814"/>
    </source>
</evidence>